<dbReference type="GO" id="GO:0016887">
    <property type="term" value="F:ATP hydrolysis activity"/>
    <property type="evidence" value="ECO:0007669"/>
    <property type="project" value="InterPro"/>
</dbReference>
<name>A0A506QHD2_9GAMM</name>
<dbReference type="OrthoDB" id="9802264at2"/>
<comment type="caution">
    <text evidence="13">The sequence shown here is derived from an EMBL/GenBank/DDBJ whole genome shotgun (WGS) entry which is preliminary data.</text>
</comment>
<dbReference type="GO" id="GO:0006865">
    <property type="term" value="P:amino acid transport"/>
    <property type="evidence" value="ECO:0007669"/>
    <property type="project" value="UniProtKB-KW"/>
</dbReference>
<sequence length="262" mass="28900">MINICHLHKQYAGAPAPALDDISLTIEEGTIFGILGRSGAGKSTLLRCLNRLEHPSSGRIEIDGQDLAAMDLAQLRQQRQQMGMIFQHFNLLHSRNVHDNIDLALEIAGVPVRQRRDRVAALLTRVGLDDFAAAWPSQLSGGQKQRVGIARALAARPRYLLCDEATSALDPETTTAILDLLADIQQQLNITIVMITHEMAVVKRICHGAALLEHGRLVESGSLSQIMGRQEGRLRAMLLKDGEADRAFIEKYQREAMTRCVA</sequence>
<dbReference type="AlphaFoldDB" id="A0A506QHD2"/>
<evidence type="ECO:0000256" key="5">
    <source>
        <dbReference type="ARBA" id="ARBA00022448"/>
    </source>
</evidence>
<evidence type="ECO:0000256" key="8">
    <source>
        <dbReference type="ARBA" id="ARBA00022840"/>
    </source>
</evidence>
<keyword evidence="14" id="KW-1185">Reference proteome</keyword>
<comment type="similarity">
    <text evidence="3">Belongs to the ABC transporter superfamily. Drug exporter-2 (TC 3.A.1.117) family.</text>
</comment>
<dbReference type="PROSITE" id="PS00211">
    <property type="entry name" value="ABC_TRANSPORTER_1"/>
    <property type="match status" value="1"/>
</dbReference>
<comment type="function">
    <text evidence="1">Part of the ABC transporter FtsEX involved in cellular division. Important for assembly or stability of the septal ring.</text>
</comment>
<dbReference type="RefSeq" id="WP_128086135.1">
    <property type="nucleotide sequence ID" value="NZ_CP071407.1"/>
</dbReference>
<keyword evidence="11" id="KW-0472">Membrane</keyword>
<evidence type="ECO:0000256" key="6">
    <source>
        <dbReference type="ARBA" id="ARBA00022475"/>
    </source>
</evidence>
<dbReference type="FunFam" id="3.40.50.300:FF:000056">
    <property type="entry name" value="Cell division ATP-binding protein FtsE"/>
    <property type="match status" value="1"/>
</dbReference>
<evidence type="ECO:0000256" key="10">
    <source>
        <dbReference type="ARBA" id="ARBA00022970"/>
    </source>
</evidence>
<dbReference type="InterPro" id="IPR050086">
    <property type="entry name" value="MetN_ABC_transporter-like"/>
</dbReference>
<comment type="subcellular location">
    <subcellularLocation>
        <location evidence="2">Cell inner membrane</location>
        <topology evidence="2">Peripheral membrane protein</topology>
    </subcellularLocation>
</comment>
<accession>A0A506QHD2</accession>
<dbReference type="PANTHER" id="PTHR43166">
    <property type="entry name" value="AMINO ACID IMPORT ATP-BINDING PROTEIN"/>
    <property type="match status" value="1"/>
</dbReference>
<dbReference type="InterPro" id="IPR003593">
    <property type="entry name" value="AAA+_ATPase"/>
</dbReference>
<evidence type="ECO:0000313" key="14">
    <source>
        <dbReference type="Proteomes" id="UP000317747"/>
    </source>
</evidence>
<keyword evidence="9" id="KW-1278">Translocase</keyword>
<proteinExistence type="inferred from homology"/>
<dbReference type="SMART" id="SM00382">
    <property type="entry name" value="AAA"/>
    <property type="match status" value="1"/>
</dbReference>
<keyword evidence="8 13" id="KW-0067">ATP-binding</keyword>
<dbReference type="InterPro" id="IPR017871">
    <property type="entry name" value="ABC_transporter-like_CS"/>
</dbReference>
<evidence type="ECO:0000256" key="1">
    <source>
        <dbReference type="ARBA" id="ARBA00002579"/>
    </source>
</evidence>
<evidence type="ECO:0000256" key="11">
    <source>
        <dbReference type="ARBA" id="ARBA00023136"/>
    </source>
</evidence>
<dbReference type="PANTHER" id="PTHR43166:SF30">
    <property type="entry name" value="METHIONINE IMPORT ATP-BINDING PROTEIN METN"/>
    <property type="match status" value="1"/>
</dbReference>
<evidence type="ECO:0000256" key="9">
    <source>
        <dbReference type="ARBA" id="ARBA00022967"/>
    </source>
</evidence>
<evidence type="ECO:0000259" key="12">
    <source>
        <dbReference type="PROSITE" id="PS50893"/>
    </source>
</evidence>
<dbReference type="InterPro" id="IPR027417">
    <property type="entry name" value="P-loop_NTPase"/>
</dbReference>
<dbReference type="GO" id="GO:0005886">
    <property type="term" value="C:plasma membrane"/>
    <property type="evidence" value="ECO:0007669"/>
    <property type="project" value="UniProtKB-SubCell"/>
</dbReference>
<dbReference type="InterPro" id="IPR003439">
    <property type="entry name" value="ABC_transporter-like_ATP-bd"/>
</dbReference>
<keyword evidence="10" id="KW-0029">Amino-acid transport</keyword>
<gene>
    <name evidence="13" type="ORF">FJW01_04430</name>
</gene>
<keyword evidence="5" id="KW-0813">Transport</keyword>
<organism evidence="13 14">
    <name type="scientific">Pantoea deleyi</name>
    <dbReference type="NCBI Taxonomy" id="470932"/>
    <lineage>
        <taxon>Bacteria</taxon>
        <taxon>Pseudomonadati</taxon>
        <taxon>Pseudomonadota</taxon>
        <taxon>Gammaproteobacteria</taxon>
        <taxon>Enterobacterales</taxon>
        <taxon>Erwiniaceae</taxon>
        <taxon>Pantoea</taxon>
    </lineage>
</organism>
<keyword evidence="7" id="KW-0547">Nucleotide-binding</keyword>
<reference evidence="13 14" key="1">
    <citation type="submission" date="2019-06" db="EMBL/GenBank/DDBJ databases">
        <title>Taxogenomics and systematics of the genus Pantoea.</title>
        <authorList>
            <person name="Tambong J.T."/>
        </authorList>
    </citation>
    <scope>NUCLEOTIDE SEQUENCE [LARGE SCALE GENOMIC DNA]</scope>
    <source>
        <strain evidence="13 14">LMG 24200</strain>
    </source>
</reference>
<evidence type="ECO:0000256" key="3">
    <source>
        <dbReference type="ARBA" id="ARBA00006526"/>
    </source>
</evidence>
<dbReference type="EMBL" id="VHJA01000037">
    <property type="protein sequence ID" value="TPV45514.1"/>
    <property type="molecule type" value="Genomic_DNA"/>
</dbReference>
<feature type="domain" description="ABC transporter" evidence="12">
    <location>
        <begin position="2"/>
        <end position="239"/>
    </location>
</feature>
<evidence type="ECO:0000256" key="7">
    <source>
        <dbReference type="ARBA" id="ARBA00022741"/>
    </source>
</evidence>
<protein>
    <recommendedName>
        <fullName evidence="4">Cell division ATP-binding protein FtsE</fullName>
    </recommendedName>
</protein>
<dbReference type="PROSITE" id="PS50893">
    <property type="entry name" value="ABC_TRANSPORTER_2"/>
    <property type="match status" value="1"/>
</dbReference>
<dbReference type="Gene3D" id="3.40.50.300">
    <property type="entry name" value="P-loop containing nucleotide triphosphate hydrolases"/>
    <property type="match status" value="1"/>
</dbReference>
<dbReference type="Pfam" id="PF00005">
    <property type="entry name" value="ABC_tran"/>
    <property type="match status" value="1"/>
</dbReference>
<dbReference type="SUPFAM" id="SSF52540">
    <property type="entry name" value="P-loop containing nucleoside triphosphate hydrolases"/>
    <property type="match status" value="1"/>
</dbReference>
<dbReference type="GO" id="GO:0005524">
    <property type="term" value="F:ATP binding"/>
    <property type="evidence" value="ECO:0007669"/>
    <property type="project" value="UniProtKB-KW"/>
</dbReference>
<keyword evidence="6" id="KW-1003">Cell membrane</keyword>
<dbReference type="Proteomes" id="UP000317747">
    <property type="component" value="Unassembled WGS sequence"/>
</dbReference>
<evidence type="ECO:0000313" key="13">
    <source>
        <dbReference type="EMBL" id="TPV45514.1"/>
    </source>
</evidence>
<evidence type="ECO:0000256" key="2">
    <source>
        <dbReference type="ARBA" id="ARBA00004417"/>
    </source>
</evidence>
<evidence type="ECO:0000256" key="4">
    <source>
        <dbReference type="ARBA" id="ARBA00020019"/>
    </source>
</evidence>